<comment type="caution">
    <text evidence="1">The sequence shown here is derived from an EMBL/GenBank/DDBJ whole genome shotgun (WGS) entry which is preliminary data.</text>
</comment>
<evidence type="ECO:0000313" key="1">
    <source>
        <dbReference type="EMBL" id="OZI36308.1"/>
    </source>
</evidence>
<dbReference type="EMBL" id="NEVL01000003">
    <property type="protein sequence ID" value="OZI36308.1"/>
    <property type="molecule type" value="Genomic_DNA"/>
</dbReference>
<dbReference type="SUPFAM" id="SSF47413">
    <property type="entry name" value="lambda repressor-like DNA-binding domains"/>
    <property type="match status" value="1"/>
</dbReference>
<dbReference type="AlphaFoldDB" id="A0A261SFU9"/>
<protein>
    <recommendedName>
        <fullName evidence="3">Cro/Cl family transcriptional regulator</fullName>
    </recommendedName>
</protein>
<reference evidence="1 2" key="1">
    <citation type="submission" date="2017-05" db="EMBL/GenBank/DDBJ databases">
        <title>Complete and WGS of Bordetella genogroups.</title>
        <authorList>
            <person name="Spilker T."/>
            <person name="LiPuma J."/>
        </authorList>
    </citation>
    <scope>NUCLEOTIDE SEQUENCE [LARGE SCALE GENOMIC DNA]</scope>
    <source>
        <strain evidence="1 2">AU17610</strain>
    </source>
</reference>
<dbReference type="Pfam" id="PF15943">
    <property type="entry name" value="YdaS_toxin"/>
    <property type="match status" value="1"/>
</dbReference>
<dbReference type="Gene3D" id="1.10.260.40">
    <property type="entry name" value="lambda repressor-like DNA-binding domains"/>
    <property type="match status" value="1"/>
</dbReference>
<dbReference type="OrthoDB" id="6446140at2"/>
<sequence length="84" mass="9506">MNLSEYLGAQRGRQSRLAVAIRCHSVQIYQWANGVRQVPIGRCLEIERATEGAVSRRDLRPDDWQRIWPELATVNASADDQANA</sequence>
<dbReference type="InterPro" id="IPR010982">
    <property type="entry name" value="Lambda_DNA-bd_dom_sf"/>
</dbReference>
<dbReference type="RefSeq" id="WP_094827114.1">
    <property type="nucleotide sequence ID" value="NZ_NEVL01000003.1"/>
</dbReference>
<evidence type="ECO:0000313" key="2">
    <source>
        <dbReference type="Proteomes" id="UP000217005"/>
    </source>
</evidence>
<proteinExistence type="predicted"/>
<accession>A0A261SFU9</accession>
<dbReference type="GO" id="GO:0003677">
    <property type="term" value="F:DNA binding"/>
    <property type="evidence" value="ECO:0007669"/>
    <property type="project" value="InterPro"/>
</dbReference>
<organism evidence="1 2">
    <name type="scientific">Bordetella genomosp. 1</name>
    <dbReference type="NCBI Taxonomy" id="1395607"/>
    <lineage>
        <taxon>Bacteria</taxon>
        <taxon>Pseudomonadati</taxon>
        <taxon>Pseudomonadota</taxon>
        <taxon>Betaproteobacteria</taxon>
        <taxon>Burkholderiales</taxon>
        <taxon>Alcaligenaceae</taxon>
        <taxon>Bordetella</taxon>
    </lineage>
</organism>
<gene>
    <name evidence="1" type="ORF">CEG14_14955</name>
</gene>
<dbReference type="InterPro" id="IPR031856">
    <property type="entry name" value="YdaS_toxin-like"/>
</dbReference>
<evidence type="ECO:0008006" key="3">
    <source>
        <dbReference type="Google" id="ProtNLM"/>
    </source>
</evidence>
<name>A0A261SFU9_9BORD</name>
<dbReference type="Proteomes" id="UP000217005">
    <property type="component" value="Unassembled WGS sequence"/>
</dbReference>